<dbReference type="InterPro" id="IPR035925">
    <property type="entry name" value="BSD_dom_sf"/>
</dbReference>
<dbReference type="VEuPathDB" id="AmoebaDB:EHI8A_032370"/>
<dbReference type="PANTHER" id="PTHR23354">
    <property type="entry name" value="NUCLEOLAR PROTEIN 7/ESTROGEN RECEPTOR COACTIVATOR-RELATED"/>
    <property type="match status" value="1"/>
</dbReference>
<dbReference type="eggNOG" id="KOG2372">
    <property type="taxonomic scope" value="Eukaryota"/>
</dbReference>
<comment type="caution">
    <text evidence="3">The sequence shown here is derived from an EMBL/GenBank/DDBJ whole genome shotgun (WGS) entry which is preliminary data.</text>
</comment>
<accession>A0A175JF45</accession>
<name>A0A175JF45_ENTHI</name>
<dbReference type="Proteomes" id="UP000078387">
    <property type="component" value="Unassembled WGS sequence"/>
</dbReference>
<dbReference type="AlphaFoldDB" id="A0A175JF45"/>
<feature type="domain" description="BSD" evidence="1">
    <location>
        <begin position="80"/>
        <end position="111"/>
    </location>
</feature>
<dbReference type="VEuPathDB" id="AmoebaDB:EHI_049840"/>
<gene>
    <name evidence="3" type="ORF">CL6EHI_049850</name>
</gene>
<dbReference type="VEuPathDB" id="AmoebaDB:EHI7A_036880"/>
<feature type="domain" description="TLDc" evidence="2">
    <location>
        <begin position="407"/>
        <end position="567"/>
    </location>
</feature>
<dbReference type="SMART" id="SM00584">
    <property type="entry name" value="TLDc"/>
    <property type="match status" value="1"/>
</dbReference>
<organism evidence="3 4">
    <name type="scientific">Entamoeba histolytica</name>
    <dbReference type="NCBI Taxonomy" id="5759"/>
    <lineage>
        <taxon>Eukaryota</taxon>
        <taxon>Amoebozoa</taxon>
        <taxon>Evosea</taxon>
        <taxon>Archamoebae</taxon>
        <taxon>Mastigamoebida</taxon>
        <taxon>Entamoebidae</taxon>
        <taxon>Entamoeba</taxon>
    </lineage>
</organism>
<evidence type="ECO:0000313" key="3">
    <source>
        <dbReference type="EMBL" id="GAT92271.1"/>
    </source>
</evidence>
<proteinExistence type="predicted"/>
<reference evidence="3 4" key="1">
    <citation type="submission" date="2016-05" db="EMBL/GenBank/DDBJ databases">
        <title>First whole genome sequencing of Entamoeba histolytica HM1:IMSS-clone-6.</title>
        <authorList>
            <person name="Mukherjee Avik.K."/>
            <person name="Izumyama S."/>
            <person name="Nakada-Tsukui K."/>
            <person name="Nozaki T."/>
        </authorList>
    </citation>
    <scope>NUCLEOTIDE SEQUENCE [LARGE SCALE GENOMIC DNA]</scope>
    <source>
        <strain evidence="3 4">HM1:IMSS clone 6</strain>
    </source>
</reference>
<evidence type="ECO:0008006" key="5">
    <source>
        <dbReference type="Google" id="ProtNLM"/>
    </source>
</evidence>
<sequence length="567" mass="65921">MSSLLNFFKQPNDIAIFLNQPFLQYENIFEDFTIHKPVIEKITERDILNIPDPTPTQLLAIIPVPEIIYYHIVTAISTFPLLNEILLTIVPQQMNEMVFWYKYFSFLFKSENQNSLLDDLAQERNGIYLTLTSETTKEIYLSYMKNCFIGQRGMLLMKYIQIINQTTNGMLDKTFYKFTERLEGLPKNQSEIKFRYEFLITIFGEIFRRCKCLYIPYVGNLVLEAVQLFDINDAFYCVMEFVIKAQCCGHFYSSQYGLENLVEYIYCILKTTYPALDNKYRQSINHFITVSLKSLTLKLIEPLEVIKRKAIVEIILKDGKIAVIKLFLVLFKSLHKIDFTNLINSIKQIVSSYLSDDSPNSLLAEVLNYELNPFLLTNHIFNTLQFPPNKEMQRRIINKEQLQGISDIVNEDEFLEIYTMLPPRLQMLIPEQIFTSSIDGLSLKTLYSKCMYHSLLLIICRRGSYIFGVFVAESFEMKKDFYGNSETFLFTIKPKSRKYSHIQNSNHFIINSTPEALSFGGGTGHPSLSFDCYLNVISQTSPTFNNPPLVPRSLASRCDRVEVYSFC</sequence>
<dbReference type="VEuPathDB" id="AmoebaDB:KM1_074460"/>
<evidence type="ECO:0000259" key="1">
    <source>
        <dbReference type="PROSITE" id="PS50858"/>
    </source>
</evidence>
<dbReference type="PROSITE" id="PS51886">
    <property type="entry name" value="TLDC"/>
    <property type="match status" value="1"/>
</dbReference>
<dbReference type="VEuPathDB" id="AmoebaDB:EHI_049850"/>
<dbReference type="VEuPathDB" id="AmoebaDB:EHI5A_056770"/>
<dbReference type="InterPro" id="IPR005607">
    <property type="entry name" value="BSD_dom"/>
</dbReference>
<dbReference type="PROSITE" id="PS50858">
    <property type="entry name" value="BSD"/>
    <property type="match status" value="1"/>
</dbReference>
<dbReference type="InterPro" id="IPR006571">
    <property type="entry name" value="TLDc_dom"/>
</dbReference>
<dbReference type="SUPFAM" id="SSF140383">
    <property type="entry name" value="BSD domain-like"/>
    <property type="match status" value="1"/>
</dbReference>
<dbReference type="VEuPathDB" id="AmoebaDB:EHI8A_032360"/>
<evidence type="ECO:0000259" key="2">
    <source>
        <dbReference type="PROSITE" id="PS51886"/>
    </source>
</evidence>
<protein>
    <recommendedName>
        <fullName evidence="5">TLD protein</fullName>
    </recommendedName>
</protein>
<dbReference type="VEuPathDB" id="AmoebaDB:EHI7A_036890"/>
<evidence type="ECO:0000313" key="4">
    <source>
        <dbReference type="Proteomes" id="UP000078387"/>
    </source>
</evidence>
<dbReference type="Pfam" id="PF07534">
    <property type="entry name" value="TLD"/>
    <property type="match status" value="1"/>
</dbReference>
<dbReference type="PANTHER" id="PTHR23354:SF122">
    <property type="entry name" value="GTPASE-ACTIVATING PROTEIN SKYWALKER"/>
    <property type="match status" value="1"/>
</dbReference>
<dbReference type="EMBL" id="BDEQ01000001">
    <property type="protein sequence ID" value="GAT92271.1"/>
    <property type="molecule type" value="Genomic_DNA"/>
</dbReference>